<dbReference type="RefSeq" id="WP_160367427.1">
    <property type="nucleotide sequence ID" value="NZ_WSQA01000001.1"/>
</dbReference>
<evidence type="ECO:0000313" key="7">
    <source>
        <dbReference type="Proteomes" id="UP000435036"/>
    </source>
</evidence>
<evidence type="ECO:0000256" key="3">
    <source>
        <dbReference type="ARBA" id="ARBA00023015"/>
    </source>
</evidence>
<dbReference type="Pfam" id="PF25601">
    <property type="entry name" value="AAA_lid_14"/>
    <property type="match status" value="1"/>
</dbReference>
<evidence type="ECO:0000259" key="5">
    <source>
        <dbReference type="PROSITE" id="PS50045"/>
    </source>
</evidence>
<dbReference type="Pfam" id="PF02954">
    <property type="entry name" value="HTH_8"/>
    <property type="match status" value="1"/>
</dbReference>
<dbReference type="FunFam" id="3.40.50.300:FF:000006">
    <property type="entry name" value="DNA-binding transcriptional regulator NtrC"/>
    <property type="match status" value="1"/>
</dbReference>
<dbReference type="InterPro" id="IPR002078">
    <property type="entry name" value="Sigma_54_int"/>
</dbReference>
<reference evidence="6 7" key="1">
    <citation type="submission" date="2019-12" db="EMBL/GenBank/DDBJ databases">
        <authorList>
            <person name="Dong K."/>
        </authorList>
    </citation>
    <scope>NUCLEOTIDE SEQUENCE [LARGE SCALE GENOMIC DNA]</scope>
    <source>
        <strain evidence="6 7">JCM 31225</strain>
    </source>
</reference>
<dbReference type="SUPFAM" id="SSF52540">
    <property type="entry name" value="P-loop containing nucleoside triphosphate hydrolases"/>
    <property type="match status" value="1"/>
</dbReference>
<dbReference type="GO" id="GO:0043565">
    <property type="term" value="F:sequence-specific DNA binding"/>
    <property type="evidence" value="ECO:0007669"/>
    <property type="project" value="InterPro"/>
</dbReference>
<evidence type="ECO:0000313" key="6">
    <source>
        <dbReference type="EMBL" id="MVZ60805.1"/>
    </source>
</evidence>
<dbReference type="PANTHER" id="PTHR32071">
    <property type="entry name" value="TRANSCRIPTIONAL REGULATORY PROTEIN"/>
    <property type="match status" value="1"/>
</dbReference>
<dbReference type="InterPro" id="IPR003593">
    <property type="entry name" value="AAA+_ATPase"/>
</dbReference>
<evidence type="ECO:0000256" key="1">
    <source>
        <dbReference type="ARBA" id="ARBA00022741"/>
    </source>
</evidence>
<dbReference type="Gene3D" id="1.10.8.60">
    <property type="match status" value="1"/>
</dbReference>
<dbReference type="Proteomes" id="UP000435036">
    <property type="component" value="Unassembled WGS sequence"/>
</dbReference>
<dbReference type="Pfam" id="PF06956">
    <property type="entry name" value="RtcR"/>
    <property type="match status" value="1"/>
</dbReference>
<dbReference type="GO" id="GO:0005524">
    <property type="term" value="F:ATP binding"/>
    <property type="evidence" value="ECO:0007669"/>
    <property type="project" value="UniProtKB-KW"/>
</dbReference>
<dbReference type="EMBL" id="WSQA01000001">
    <property type="protein sequence ID" value="MVZ60805.1"/>
    <property type="molecule type" value="Genomic_DNA"/>
</dbReference>
<proteinExistence type="predicted"/>
<gene>
    <name evidence="6" type="ORF">GQF63_02090</name>
</gene>
<dbReference type="InterPro" id="IPR009057">
    <property type="entry name" value="Homeodomain-like_sf"/>
</dbReference>
<dbReference type="GO" id="GO:0006355">
    <property type="term" value="P:regulation of DNA-templated transcription"/>
    <property type="evidence" value="ECO:0007669"/>
    <property type="project" value="InterPro"/>
</dbReference>
<keyword evidence="2" id="KW-0067">ATP-binding</keyword>
<dbReference type="InterPro" id="IPR025943">
    <property type="entry name" value="Sigma_54_int_dom_ATP-bd_2"/>
</dbReference>
<dbReference type="PROSITE" id="PS50045">
    <property type="entry name" value="SIGMA54_INTERACT_4"/>
    <property type="match status" value="1"/>
</dbReference>
<dbReference type="PROSITE" id="PS00676">
    <property type="entry name" value="SIGMA54_INTERACT_2"/>
    <property type="match status" value="1"/>
</dbReference>
<keyword evidence="1" id="KW-0547">Nucleotide-binding</keyword>
<dbReference type="Gene3D" id="1.10.10.60">
    <property type="entry name" value="Homeodomain-like"/>
    <property type="match status" value="1"/>
</dbReference>
<dbReference type="InterPro" id="IPR027417">
    <property type="entry name" value="P-loop_NTPase"/>
</dbReference>
<evidence type="ECO:0000256" key="2">
    <source>
        <dbReference type="ARBA" id="ARBA00022840"/>
    </source>
</evidence>
<dbReference type="SMART" id="SM00382">
    <property type="entry name" value="AAA"/>
    <property type="match status" value="1"/>
</dbReference>
<keyword evidence="7" id="KW-1185">Reference proteome</keyword>
<comment type="caution">
    <text evidence="6">The sequence shown here is derived from an EMBL/GenBank/DDBJ whole genome shotgun (WGS) entry which is preliminary data.</text>
</comment>
<dbReference type="AlphaFoldDB" id="A0A6N8KTQ2"/>
<feature type="domain" description="Sigma-54 factor interaction" evidence="5">
    <location>
        <begin position="184"/>
        <end position="412"/>
    </location>
</feature>
<organism evidence="6 7">
    <name type="scientific">Sphingobacterium humi</name>
    <dbReference type="NCBI Taxonomy" id="1796905"/>
    <lineage>
        <taxon>Bacteria</taxon>
        <taxon>Pseudomonadati</taxon>
        <taxon>Bacteroidota</taxon>
        <taxon>Sphingobacteriia</taxon>
        <taxon>Sphingobacteriales</taxon>
        <taxon>Sphingobacteriaceae</taxon>
        <taxon>Sphingobacterium</taxon>
    </lineage>
</organism>
<keyword evidence="3" id="KW-0805">Transcription regulation</keyword>
<protein>
    <submittedName>
        <fullName evidence="6">AAA domain-containing protein</fullName>
    </submittedName>
</protein>
<accession>A0A6N8KTQ2</accession>
<dbReference type="Pfam" id="PF00158">
    <property type="entry name" value="Sigma54_activat"/>
    <property type="match status" value="1"/>
</dbReference>
<keyword evidence="4" id="KW-0804">Transcription</keyword>
<sequence length="484" mass="55544">MKTLISWVATMHDFSRNPETRQIIGVNENGPTFNFHKDFFDHDRHVILSSEKGVEPDIYIEQLRTELIKRYPGRSIETQYLDVTDVIDIQQIKSKVEGLLMRAYKDDEISIFFSPGTSAMQISWYLIHESGMFNTRMFQVRPKEHSKTGKAELLDMKVIKSTIPGGSIIKEESVVDYKEDYLITESLNPIYAKAEMIAKADQVTTLIFGESGSGKEHLANYIHRNSARNERPFIAINCSAFTDELLESRLFGHMKGAFTGAVADHKGLLEEAQGGTVFLDEIGDISPYMQQLLLRVTQEKKILKIGDTKEKKIDVRIIAATNRDLPQRCAEGQFRWDLFYRLAVTELTLPPLRDRGAKEKKELIDFFIESKRKLFKRSKKLRLAKDVEQFILNYPFPGNVREIENLIENLYVFNSDAVSMDTLPTRLLNPTDDFKLDLKTVEKLHIIKVLKLAKNKQQAAKLLGCVINTLEKKIKDYEIVMDGL</sequence>
<dbReference type="CDD" id="cd00009">
    <property type="entry name" value="AAA"/>
    <property type="match status" value="1"/>
</dbReference>
<dbReference type="OrthoDB" id="9767722at2"/>
<name>A0A6N8KTQ2_9SPHI</name>
<dbReference type="SUPFAM" id="SSF46689">
    <property type="entry name" value="Homeodomain-like"/>
    <property type="match status" value="1"/>
</dbReference>
<dbReference type="InterPro" id="IPR002197">
    <property type="entry name" value="HTH_Fis"/>
</dbReference>
<evidence type="ECO:0000256" key="4">
    <source>
        <dbReference type="ARBA" id="ARBA00023163"/>
    </source>
</evidence>
<dbReference type="InterPro" id="IPR009715">
    <property type="entry name" value="RtcR"/>
</dbReference>
<dbReference type="InterPro" id="IPR058031">
    <property type="entry name" value="AAA_lid_NorR"/>
</dbReference>
<dbReference type="Gene3D" id="3.40.50.300">
    <property type="entry name" value="P-loop containing nucleotide triphosphate hydrolases"/>
    <property type="match status" value="1"/>
</dbReference>